<gene>
    <name evidence="2" type="ORF">GA0116948_106134</name>
</gene>
<reference evidence="2 3" key="1">
    <citation type="submission" date="2016-08" db="EMBL/GenBank/DDBJ databases">
        <authorList>
            <person name="Seilhamer J.J."/>
        </authorList>
    </citation>
    <scope>NUCLEOTIDE SEQUENCE [LARGE SCALE GENOMIC DNA]</scope>
    <source>
        <strain evidence="2 3">A37T2</strain>
    </source>
</reference>
<dbReference type="Proteomes" id="UP000242818">
    <property type="component" value="Unassembled WGS sequence"/>
</dbReference>
<evidence type="ECO:0000256" key="1">
    <source>
        <dbReference type="SAM" id="SignalP"/>
    </source>
</evidence>
<dbReference type="STRING" id="1335309.GA0116948_106134"/>
<dbReference type="InterPro" id="IPR008969">
    <property type="entry name" value="CarboxyPept-like_regulatory"/>
</dbReference>
<sequence>MSMSRLFFFIVVCSISLLAGTQVADAQIKVSGMVADLEGKTGLPAVTIQNLRTKLGTLSSENGRFFVEGAPGDTLEFTMLGYARQHEVIPVAGSMVVYMSRRIYDLNQTTIRARNYHDDSLATRDEYRKYYNYHKPGAMDILKTLPSNPITALSYLVPSKARKQKEHFQHTLVTFEEEKFVDYRYNPELVARMTKLESPALDSFMIKYHPTYQFLKTATDYDLLLYIKQSYEEFKQQEALKPKDSTAAIQ</sequence>
<dbReference type="EMBL" id="FMAR01000006">
    <property type="protein sequence ID" value="SCC35253.1"/>
    <property type="molecule type" value="Genomic_DNA"/>
</dbReference>
<feature type="signal peptide" evidence="1">
    <location>
        <begin position="1"/>
        <end position="19"/>
    </location>
</feature>
<dbReference type="SUPFAM" id="SSF49464">
    <property type="entry name" value="Carboxypeptidase regulatory domain-like"/>
    <property type="match status" value="1"/>
</dbReference>
<evidence type="ECO:0000313" key="3">
    <source>
        <dbReference type="Proteomes" id="UP000242818"/>
    </source>
</evidence>
<dbReference type="AlphaFoldDB" id="A0A1C4DV67"/>
<name>A0A1C4DV67_9BACT</name>
<keyword evidence="3" id="KW-1185">Reference proteome</keyword>
<evidence type="ECO:0000313" key="2">
    <source>
        <dbReference type="EMBL" id="SCC35253.1"/>
    </source>
</evidence>
<protein>
    <submittedName>
        <fullName evidence="2">CarboxypepD_reg-like domain-containing protein</fullName>
    </submittedName>
</protein>
<feature type="chain" id="PRO_5008690793" evidence="1">
    <location>
        <begin position="20"/>
        <end position="250"/>
    </location>
</feature>
<dbReference type="OrthoDB" id="714262at2"/>
<accession>A0A1C4DV67</accession>
<keyword evidence="1" id="KW-0732">Signal</keyword>
<organism evidence="2 3">
    <name type="scientific">Chitinophaga costaii</name>
    <dbReference type="NCBI Taxonomy" id="1335309"/>
    <lineage>
        <taxon>Bacteria</taxon>
        <taxon>Pseudomonadati</taxon>
        <taxon>Bacteroidota</taxon>
        <taxon>Chitinophagia</taxon>
        <taxon>Chitinophagales</taxon>
        <taxon>Chitinophagaceae</taxon>
        <taxon>Chitinophaga</taxon>
    </lineage>
</organism>
<proteinExistence type="predicted"/>